<proteinExistence type="inferred from homology"/>
<dbReference type="PRINTS" id="PR00039">
    <property type="entry name" value="HTHLYSR"/>
</dbReference>
<evidence type="ECO:0000256" key="1">
    <source>
        <dbReference type="ARBA" id="ARBA00009437"/>
    </source>
</evidence>
<dbReference type="InterPro" id="IPR036388">
    <property type="entry name" value="WH-like_DNA-bd_sf"/>
</dbReference>
<dbReference type="SUPFAM" id="SSF46785">
    <property type="entry name" value="Winged helix' DNA-binding domain"/>
    <property type="match status" value="1"/>
</dbReference>
<dbReference type="PANTHER" id="PTHR30537">
    <property type="entry name" value="HTH-TYPE TRANSCRIPTIONAL REGULATOR"/>
    <property type="match status" value="1"/>
</dbReference>
<dbReference type="Pfam" id="PF00126">
    <property type="entry name" value="HTH_1"/>
    <property type="match status" value="1"/>
</dbReference>
<name>A0ABZ0QN49_9VIBR</name>
<keyword evidence="2" id="KW-0805">Transcription regulation</keyword>
<evidence type="ECO:0000313" key="6">
    <source>
        <dbReference type="EMBL" id="WPC76940.1"/>
    </source>
</evidence>
<dbReference type="InterPro" id="IPR036390">
    <property type="entry name" value="WH_DNA-bd_sf"/>
</dbReference>
<dbReference type="InterPro" id="IPR000847">
    <property type="entry name" value="LysR_HTH_N"/>
</dbReference>
<dbReference type="RefSeq" id="WP_261897947.1">
    <property type="nucleotide sequence ID" value="NZ_AP024896.1"/>
</dbReference>
<evidence type="ECO:0000256" key="2">
    <source>
        <dbReference type="ARBA" id="ARBA00023015"/>
    </source>
</evidence>
<dbReference type="Gene3D" id="3.40.190.290">
    <property type="match status" value="1"/>
</dbReference>
<evidence type="ECO:0000256" key="4">
    <source>
        <dbReference type="ARBA" id="ARBA00023163"/>
    </source>
</evidence>
<dbReference type="InterPro" id="IPR005119">
    <property type="entry name" value="LysR_subst-bd"/>
</dbReference>
<evidence type="ECO:0000259" key="5">
    <source>
        <dbReference type="PROSITE" id="PS50931"/>
    </source>
</evidence>
<evidence type="ECO:0000256" key="3">
    <source>
        <dbReference type="ARBA" id="ARBA00023125"/>
    </source>
</evidence>
<protein>
    <submittedName>
        <fullName evidence="6">LysR family transcriptional regulator</fullName>
    </submittedName>
</protein>
<reference evidence="6 7" key="1">
    <citation type="submission" date="2023-11" db="EMBL/GenBank/DDBJ databases">
        <title>Plant-associative lifestyle of Vibrio porteresiae and its evolutionary dynamics.</title>
        <authorList>
            <person name="Rameshkumar N."/>
            <person name="Kirti K."/>
        </authorList>
    </citation>
    <scope>NUCLEOTIDE SEQUENCE [LARGE SCALE GENOMIC DNA]</scope>
    <source>
        <strain evidence="6 7">MSSRF30</strain>
    </source>
</reference>
<evidence type="ECO:0000313" key="7">
    <source>
        <dbReference type="Proteomes" id="UP001304071"/>
    </source>
</evidence>
<comment type="similarity">
    <text evidence="1">Belongs to the LysR transcriptional regulatory family.</text>
</comment>
<feature type="domain" description="HTH lysR-type" evidence="5">
    <location>
        <begin position="1"/>
        <end position="58"/>
    </location>
</feature>
<dbReference type="Pfam" id="PF03466">
    <property type="entry name" value="LysR_substrate"/>
    <property type="match status" value="1"/>
</dbReference>
<sequence length="303" mass="34055">MRADDLILFAQVVDCGSFSLVAEQLNVTNSVVSKRISRLEQDLGVQLLYRTTRKLSLTEAGTMLLTQARHIHAATQEAFDSVAGMGEQISGTLRLSVPTISGELLLAEAVAKFCRMHPQLRVDMSLDNRFVDVVAEGFDLVIRTGQLNDSSLIARHLVESEWLICVSPSYLAQFGTPNAPEELSQHNCALYHQSGATADDWHFRRDGKDFSVKVSGQMRLDNGQALRRIALSGEAIVFLPRVLVYEDLLAGKLVELFPGQVQKTLGIYAVYPFTRKAPYKIRCLIEFLREQYQRKRSYFNSQR</sequence>
<keyword evidence="7" id="KW-1185">Reference proteome</keyword>
<dbReference type="PROSITE" id="PS50931">
    <property type="entry name" value="HTH_LYSR"/>
    <property type="match status" value="1"/>
</dbReference>
<dbReference type="Gene3D" id="1.10.10.10">
    <property type="entry name" value="Winged helix-like DNA-binding domain superfamily/Winged helix DNA-binding domain"/>
    <property type="match status" value="1"/>
</dbReference>
<dbReference type="CDD" id="cd08422">
    <property type="entry name" value="PBP2_CrgA_like"/>
    <property type="match status" value="1"/>
</dbReference>
<dbReference type="SUPFAM" id="SSF53850">
    <property type="entry name" value="Periplasmic binding protein-like II"/>
    <property type="match status" value="1"/>
</dbReference>
<dbReference type="Proteomes" id="UP001304071">
    <property type="component" value="Chromosome 2"/>
</dbReference>
<dbReference type="EMBL" id="CP138204">
    <property type="protein sequence ID" value="WPC76940.1"/>
    <property type="molecule type" value="Genomic_DNA"/>
</dbReference>
<keyword evidence="3" id="KW-0238">DNA-binding</keyword>
<organism evidence="6 7">
    <name type="scientific">Vibrio porteresiae DSM 19223</name>
    <dbReference type="NCBI Taxonomy" id="1123496"/>
    <lineage>
        <taxon>Bacteria</taxon>
        <taxon>Pseudomonadati</taxon>
        <taxon>Pseudomonadota</taxon>
        <taxon>Gammaproteobacteria</taxon>
        <taxon>Vibrionales</taxon>
        <taxon>Vibrionaceae</taxon>
        <taxon>Vibrio</taxon>
    </lineage>
</organism>
<dbReference type="PANTHER" id="PTHR30537:SF5">
    <property type="entry name" value="HTH-TYPE TRANSCRIPTIONAL ACTIVATOR TTDR-RELATED"/>
    <property type="match status" value="1"/>
</dbReference>
<dbReference type="InterPro" id="IPR058163">
    <property type="entry name" value="LysR-type_TF_proteobact-type"/>
</dbReference>
<accession>A0ABZ0QN49</accession>
<keyword evidence="4" id="KW-0804">Transcription</keyword>
<gene>
    <name evidence="6" type="ORF">R8Z52_20505</name>
</gene>